<dbReference type="EnsemblPlants" id="Pp3c14_15830V3.6">
    <property type="protein sequence ID" value="Pp3c14_15830V3.6"/>
    <property type="gene ID" value="Pp3c14_15830"/>
</dbReference>
<dbReference type="RefSeq" id="XP_024394664.1">
    <property type="nucleotide sequence ID" value="XM_024538896.2"/>
</dbReference>
<evidence type="ECO:0000313" key="3">
    <source>
        <dbReference type="Proteomes" id="UP000006727"/>
    </source>
</evidence>
<dbReference type="InterPro" id="IPR001810">
    <property type="entry name" value="F-box_dom"/>
</dbReference>
<feature type="domain" description="F-box" evidence="1">
    <location>
        <begin position="88"/>
        <end position="135"/>
    </location>
</feature>
<dbReference type="PANTHER" id="PTHR20872:SF1">
    <property type="entry name" value="F-BOX DOMAIN-CONTAINING PROTEIN"/>
    <property type="match status" value="1"/>
</dbReference>
<organism evidence="2 3">
    <name type="scientific">Physcomitrium patens</name>
    <name type="common">Spreading-leaved earth moss</name>
    <name type="synonym">Physcomitrella patens</name>
    <dbReference type="NCBI Taxonomy" id="3218"/>
    <lineage>
        <taxon>Eukaryota</taxon>
        <taxon>Viridiplantae</taxon>
        <taxon>Streptophyta</taxon>
        <taxon>Embryophyta</taxon>
        <taxon>Bryophyta</taxon>
        <taxon>Bryophytina</taxon>
        <taxon>Bryopsida</taxon>
        <taxon>Funariidae</taxon>
        <taxon>Funariales</taxon>
        <taxon>Funariaceae</taxon>
        <taxon>Physcomitrium</taxon>
    </lineage>
</organism>
<dbReference type="OrthoDB" id="5277729at2759"/>
<dbReference type="Gene3D" id="2.120.10.80">
    <property type="entry name" value="Kelch-type beta propeller"/>
    <property type="match status" value="1"/>
</dbReference>
<dbReference type="SMART" id="SM00256">
    <property type="entry name" value="FBOX"/>
    <property type="match status" value="1"/>
</dbReference>
<sequence length="455" mass="50221">MGRITVSESSINTVKVAKVAKQPSLSHHAKPHLKAFKLWCLKKCSRLHSSTEPSYSPSQPNRGPVQVVVSATSATQKLAWMRDGDLDATIWKNLPEEVLERIFALLPFPNLFRCATICKKWRMIAQSPLLRLTRASSIVTPWPSYCLVRYSQRESGALHWSGFCTDTNKWQDMPRISIPTCPGKCVITGSGGLLAIYKPGTVLVCNPITGQQRELPRTNQKWSWPNVLHMVTDDVQGSYTIILAGTEAYSIRKLQATEVYDSVTNKWVVTGSLPAGMRLDTQDAALDNGLLYCTAQKVYVQAEDNLVGTDALVAFDIHRGVWSEVANEFPDDSARQTPLVCGGRIVMAVAPVDDDGPVGCFYALNAVTKHWELIASMPEVMHRRVRPWGACAVSGNDIVVVSDSAQGCVVSYDMAWGTWCERKAPIKFTKSNRPSAKEVRLLATVSFRPDANATP</sequence>
<reference evidence="2 3" key="1">
    <citation type="journal article" date="2008" name="Science">
        <title>The Physcomitrella genome reveals evolutionary insights into the conquest of land by plants.</title>
        <authorList>
            <person name="Rensing S."/>
            <person name="Lang D."/>
            <person name="Zimmer A."/>
            <person name="Terry A."/>
            <person name="Salamov A."/>
            <person name="Shapiro H."/>
            <person name="Nishiyama T."/>
            <person name="Perroud P.-F."/>
            <person name="Lindquist E."/>
            <person name="Kamisugi Y."/>
            <person name="Tanahashi T."/>
            <person name="Sakakibara K."/>
            <person name="Fujita T."/>
            <person name="Oishi K."/>
            <person name="Shin-I T."/>
            <person name="Kuroki Y."/>
            <person name="Toyoda A."/>
            <person name="Suzuki Y."/>
            <person name="Hashimoto A."/>
            <person name="Yamaguchi K."/>
            <person name="Sugano A."/>
            <person name="Kohara Y."/>
            <person name="Fujiyama A."/>
            <person name="Anterola A."/>
            <person name="Aoki S."/>
            <person name="Ashton N."/>
            <person name="Barbazuk W.B."/>
            <person name="Barker E."/>
            <person name="Bennetzen J."/>
            <person name="Bezanilla M."/>
            <person name="Blankenship R."/>
            <person name="Cho S.H."/>
            <person name="Dutcher S."/>
            <person name="Estelle M."/>
            <person name="Fawcett J.A."/>
            <person name="Gundlach H."/>
            <person name="Hanada K."/>
            <person name="Heyl A."/>
            <person name="Hicks K.A."/>
            <person name="Hugh J."/>
            <person name="Lohr M."/>
            <person name="Mayer K."/>
            <person name="Melkozernov A."/>
            <person name="Murata T."/>
            <person name="Nelson D."/>
            <person name="Pils B."/>
            <person name="Prigge M."/>
            <person name="Reiss B."/>
            <person name="Renner T."/>
            <person name="Rombauts S."/>
            <person name="Rushton P."/>
            <person name="Sanderfoot A."/>
            <person name="Schween G."/>
            <person name="Shiu S.-H."/>
            <person name="Stueber K."/>
            <person name="Theodoulou F.L."/>
            <person name="Tu H."/>
            <person name="Van de Peer Y."/>
            <person name="Verrier P.J."/>
            <person name="Waters E."/>
            <person name="Wood A."/>
            <person name="Yang L."/>
            <person name="Cove D."/>
            <person name="Cuming A."/>
            <person name="Hasebe M."/>
            <person name="Lucas S."/>
            <person name="Mishler D.B."/>
            <person name="Reski R."/>
            <person name="Grigoriev I."/>
            <person name="Quatrano R.S."/>
            <person name="Boore J.L."/>
        </authorList>
    </citation>
    <scope>NUCLEOTIDE SEQUENCE [LARGE SCALE GENOMIC DNA]</scope>
    <source>
        <strain evidence="2 3">cv. Gransden 2004</strain>
    </source>
</reference>
<dbReference type="KEGG" id="ppp:112291469"/>
<evidence type="ECO:0000313" key="2">
    <source>
        <dbReference type="EnsemblPlants" id="Pp3c14_15830V3.6"/>
    </source>
</evidence>
<dbReference type="SUPFAM" id="SSF117281">
    <property type="entry name" value="Kelch motif"/>
    <property type="match status" value="1"/>
</dbReference>
<dbReference type="Pfam" id="PF07734">
    <property type="entry name" value="FBA_1"/>
    <property type="match status" value="1"/>
</dbReference>
<dbReference type="InterPro" id="IPR015915">
    <property type="entry name" value="Kelch-typ_b-propeller"/>
</dbReference>
<keyword evidence="3" id="KW-1185">Reference proteome</keyword>
<dbReference type="EMBL" id="ABEU02000014">
    <property type="status" value="NOT_ANNOTATED_CDS"/>
    <property type="molecule type" value="Genomic_DNA"/>
</dbReference>
<reference evidence="2" key="3">
    <citation type="submission" date="2020-12" db="UniProtKB">
        <authorList>
            <consortium name="EnsemblPlants"/>
        </authorList>
    </citation>
    <scope>IDENTIFICATION</scope>
</reference>
<name>A0A7I4AMR5_PHYPA</name>
<dbReference type="InterPro" id="IPR036047">
    <property type="entry name" value="F-box-like_dom_sf"/>
</dbReference>
<accession>A0A7I4AMR5</accession>
<dbReference type="Gene3D" id="1.20.1280.50">
    <property type="match status" value="1"/>
</dbReference>
<dbReference type="GeneID" id="112291469"/>
<dbReference type="Proteomes" id="UP000006727">
    <property type="component" value="Chromosome 14"/>
</dbReference>
<dbReference type="Gramene" id="Pp3c14_15830V3.6">
    <property type="protein sequence ID" value="Pp3c14_15830V3.6"/>
    <property type="gene ID" value="Pp3c14_15830"/>
</dbReference>
<dbReference type="SUPFAM" id="SSF81383">
    <property type="entry name" value="F-box domain"/>
    <property type="match status" value="1"/>
</dbReference>
<dbReference type="PROSITE" id="PS50181">
    <property type="entry name" value="FBOX"/>
    <property type="match status" value="1"/>
</dbReference>
<dbReference type="AlphaFoldDB" id="A0A7I4AMR5"/>
<dbReference type="InterPro" id="IPR006527">
    <property type="entry name" value="F-box-assoc_dom_typ1"/>
</dbReference>
<proteinExistence type="predicted"/>
<evidence type="ECO:0000259" key="1">
    <source>
        <dbReference type="PROSITE" id="PS50181"/>
    </source>
</evidence>
<reference evidence="2 3" key="2">
    <citation type="journal article" date="2018" name="Plant J.">
        <title>The Physcomitrella patens chromosome-scale assembly reveals moss genome structure and evolution.</title>
        <authorList>
            <person name="Lang D."/>
            <person name="Ullrich K.K."/>
            <person name="Murat F."/>
            <person name="Fuchs J."/>
            <person name="Jenkins J."/>
            <person name="Haas F.B."/>
            <person name="Piednoel M."/>
            <person name="Gundlach H."/>
            <person name="Van Bel M."/>
            <person name="Meyberg R."/>
            <person name="Vives C."/>
            <person name="Morata J."/>
            <person name="Symeonidi A."/>
            <person name="Hiss M."/>
            <person name="Muchero W."/>
            <person name="Kamisugi Y."/>
            <person name="Saleh O."/>
            <person name="Blanc G."/>
            <person name="Decker E.L."/>
            <person name="van Gessel N."/>
            <person name="Grimwood J."/>
            <person name="Hayes R.D."/>
            <person name="Graham S.W."/>
            <person name="Gunter L.E."/>
            <person name="McDaniel S.F."/>
            <person name="Hoernstein S.N.W."/>
            <person name="Larsson A."/>
            <person name="Li F.W."/>
            <person name="Perroud P.F."/>
            <person name="Phillips J."/>
            <person name="Ranjan P."/>
            <person name="Rokshar D.S."/>
            <person name="Rothfels C.J."/>
            <person name="Schneider L."/>
            <person name="Shu S."/>
            <person name="Stevenson D.W."/>
            <person name="Thummler F."/>
            <person name="Tillich M."/>
            <person name="Villarreal Aguilar J.C."/>
            <person name="Widiez T."/>
            <person name="Wong G.K."/>
            <person name="Wymore A."/>
            <person name="Zhang Y."/>
            <person name="Zimmer A.D."/>
            <person name="Quatrano R.S."/>
            <person name="Mayer K.F.X."/>
            <person name="Goodstein D."/>
            <person name="Casacuberta J.M."/>
            <person name="Vandepoele K."/>
            <person name="Reski R."/>
            <person name="Cuming A.C."/>
            <person name="Tuskan G.A."/>
            <person name="Maumus F."/>
            <person name="Salse J."/>
            <person name="Schmutz J."/>
            <person name="Rensing S.A."/>
        </authorList>
    </citation>
    <scope>NUCLEOTIDE SEQUENCE [LARGE SCALE GENOMIC DNA]</scope>
    <source>
        <strain evidence="2 3">cv. Gransden 2004</strain>
    </source>
</reference>
<gene>
    <name evidence="2" type="primary">LOC112291469</name>
</gene>
<dbReference type="Pfam" id="PF12937">
    <property type="entry name" value="F-box-like"/>
    <property type="match status" value="1"/>
</dbReference>
<protein>
    <recommendedName>
        <fullName evidence="1">F-box domain-containing protein</fullName>
    </recommendedName>
</protein>
<dbReference type="PANTHER" id="PTHR20872">
    <property type="match status" value="1"/>
</dbReference>